<dbReference type="Pfam" id="PF16571">
    <property type="entry name" value="FBP_C"/>
    <property type="match status" value="1"/>
</dbReference>
<dbReference type="InterPro" id="IPR032330">
    <property type="entry name" value="EF-G-binding_C"/>
</dbReference>
<reference evidence="2 3" key="1">
    <citation type="submission" date="2018-07" db="EMBL/GenBank/DDBJ databases">
        <title>Genome sequence of Rhodococcus rhodnii ATCC 35071 from Rhodnius prolixus.</title>
        <authorList>
            <person name="Patel V."/>
            <person name="Vogel K.J."/>
        </authorList>
    </citation>
    <scope>NUCLEOTIDE SEQUENCE [LARGE SCALE GENOMIC DNA]</scope>
    <source>
        <strain evidence="2 3">ATCC 35071</strain>
    </source>
</reference>
<dbReference type="RefSeq" id="WP_010837856.1">
    <property type="nucleotide sequence ID" value="NZ_QRCM01000001.1"/>
</dbReference>
<name>A0A6P2CBP3_9NOCA</name>
<protein>
    <submittedName>
        <fullName evidence="2">FBP domain-containing protein</fullName>
    </submittedName>
</protein>
<evidence type="ECO:0000259" key="1">
    <source>
        <dbReference type="Pfam" id="PF16571"/>
    </source>
</evidence>
<dbReference type="EMBL" id="QRCM01000001">
    <property type="protein sequence ID" value="TXG89752.1"/>
    <property type="molecule type" value="Genomic_DNA"/>
</dbReference>
<evidence type="ECO:0000313" key="3">
    <source>
        <dbReference type="Proteomes" id="UP000471120"/>
    </source>
</evidence>
<evidence type="ECO:0000313" key="2">
    <source>
        <dbReference type="EMBL" id="TXG89752.1"/>
    </source>
</evidence>
<proteinExistence type="predicted"/>
<accession>A0A6P2CBP3</accession>
<dbReference type="Proteomes" id="UP000471120">
    <property type="component" value="Unassembled WGS sequence"/>
</dbReference>
<comment type="caution">
    <text evidence="2">The sequence shown here is derived from an EMBL/GenBank/DDBJ whole genome shotgun (WGS) entry which is preliminary data.</text>
</comment>
<organism evidence="2 3">
    <name type="scientific">Rhodococcus rhodnii</name>
    <dbReference type="NCBI Taxonomy" id="38312"/>
    <lineage>
        <taxon>Bacteria</taxon>
        <taxon>Bacillati</taxon>
        <taxon>Actinomycetota</taxon>
        <taxon>Actinomycetes</taxon>
        <taxon>Mycobacteriales</taxon>
        <taxon>Nocardiaceae</taxon>
        <taxon>Rhodococcus</taxon>
    </lineage>
</organism>
<feature type="domain" description="Elongation factor G-binding protein C-terminal treble-clef zinc-finger" evidence="1">
    <location>
        <begin position="8"/>
        <end position="159"/>
    </location>
</feature>
<gene>
    <name evidence="2" type="ORF">DW322_05425</name>
</gene>
<sequence>MHALTEKELRSSFVNASLRERKALSLPDGFPDLTWDDLDFLAWRDRTLAGVGYVVAELDGRAVGIMLKQSGTRPRARAQCTWCETVDLPVDVRFYSARRAGDAGRRGDTLGTLVCEGFECSANAHRRPPKRYAGTDADAVRAQRIEGLTERVRRFVAAVLGNDR</sequence>
<dbReference type="AlphaFoldDB" id="A0A6P2CBP3"/>